<evidence type="ECO:0000256" key="1">
    <source>
        <dbReference type="SAM" id="Phobius"/>
    </source>
</evidence>
<gene>
    <name evidence="2" type="ORF">HOP40_10975</name>
</gene>
<evidence type="ECO:0000313" key="3">
    <source>
        <dbReference type="Proteomes" id="UP000505377"/>
    </source>
</evidence>
<accession>A0A6M6JIP9</accession>
<dbReference type="Proteomes" id="UP000505377">
    <property type="component" value="Chromosome"/>
</dbReference>
<dbReference type="KEGG" id="pbro:HOP40_10975"/>
<feature type="transmembrane region" description="Helical" evidence="1">
    <location>
        <begin position="102"/>
        <end position="124"/>
    </location>
</feature>
<keyword evidence="1" id="KW-1133">Transmembrane helix</keyword>
<organism evidence="2 3">
    <name type="scientific">Pseudonocardia broussonetiae</name>
    <dbReference type="NCBI Taxonomy" id="2736640"/>
    <lineage>
        <taxon>Bacteria</taxon>
        <taxon>Bacillati</taxon>
        <taxon>Actinomycetota</taxon>
        <taxon>Actinomycetes</taxon>
        <taxon>Pseudonocardiales</taxon>
        <taxon>Pseudonocardiaceae</taxon>
        <taxon>Pseudonocardia</taxon>
    </lineage>
</organism>
<dbReference type="EMBL" id="CP053564">
    <property type="protein sequence ID" value="QJY46261.1"/>
    <property type="molecule type" value="Genomic_DNA"/>
</dbReference>
<feature type="transmembrane region" description="Helical" evidence="1">
    <location>
        <begin position="77"/>
        <end position="96"/>
    </location>
</feature>
<name>A0A6M6JIP9_9PSEU</name>
<reference evidence="2 3" key="1">
    <citation type="submission" date="2020-05" db="EMBL/GenBank/DDBJ databases">
        <authorList>
            <person name="Mo P."/>
        </authorList>
    </citation>
    <scope>NUCLEOTIDE SEQUENCE [LARGE SCALE GENOMIC DNA]</scope>
    <source>
        <strain evidence="2 3">Gen01</strain>
    </source>
</reference>
<dbReference type="RefSeq" id="WP_172157353.1">
    <property type="nucleotide sequence ID" value="NZ_CP053564.1"/>
</dbReference>
<keyword evidence="3" id="KW-1185">Reference proteome</keyword>
<feature type="transmembrane region" description="Helical" evidence="1">
    <location>
        <begin position="50"/>
        <end position="70"/>
    </location>
</feature>
<dbReference type="AlphaFoldDB" id="A0A6M6JIP9"/>
<sequence length="128" mass="13012">MTTTARRAVPATTWALRATAALSALGVLYQGVTASGVVNSVSGAYGSHQTGAILLHVLTGLMVVAAALDWRLSGGTLAPAVLSSVVFASTFVEATLGADTTLWVHVPLAMLITAATVVVLVGAWRRPA</sequence>
<proteinExistence type="predicted"/>
<protein>
    <submittedName>
        <fullName evidence="2">Uncharacterized protein</fullName>
    </submittedName>
</protein>
<evidence type="ECO:0000313" key="2">
    <source>
        <dbReference type="EMBL" id="QJY46261.1"/>
    </source>
</evidence>
<keyword evidence="1" id="KW-0812">Transmembrane</keyword>
<keyword evidence="1" id="KW-0472">Membrane</keyword>